<evidence type="ECO:0000256" key="6">
    <source>
        <dbReference type="SAM" id="Phobius"/>
    </source>
</evidence>
<dbReference type="InterPro" id="IPR020846">
    <property type="entry name" value="MFS_dom"/>
</dbReference>
<feature type="transmembrane region" description="Helical" evidence="6">
    <location>
        <begin position="585"/>
        <end position="605"/>
    </location>
</feature>
<evidence type="ECO:0000256" key="5">
    <source>
        <dbReference type="SAM" id="MobiDB-lite"/>
    </source>
</evidence>
<dbReference type="Pfam" id="PF07690">
    <property type="entry name" value="MFS_1"/>
    <property type="match status" value="1"/>
</dbReference>
<gene>
    <name evidence="8" type="ORF">CSOJ01_03433</name>
</gene>
<dbReference type="AlphaFoldDB" id="A0A8H6JMX7"/>
<dbReference type="InterPro" id="IPR011701">
    <property type="entry name" value="MFS"/>
</dbReference>
<dbReference type="PANTHER" id="PTHR42718:SF1">
    <property type="entry name" value="LOW AFFINITY AMMONIUM TRANSPORTER"/>
    <property type="match status" value="1"/>
</dbReference>
<feature type="region of interest" description="Disordered" evidence="5">
    <location>
        <begin position="135"/>
        <end position="158"/>
    </location>
</feature>
<name>A0A8H6JMX7_9PEZI</name>
<keyword evidence="2 6" id="KW-0812">Transmembrane</keyword>
<feature type="transmembrane region" description="Helical" evidence="6">
    <location>
        <begin position="457"/>
        <end position="474"/>
    </location>
</feature>
<feature type="compositionally biased region" description="Polar residues" evidence="5">
    <location>
        <begin position="78"/>
        <end position="91"/>
    </location>
</feature>
<feature type="transmembrane region" description="Helical" evidence="6">
    <location>
        <begin position="486"/>
        <end position="503"/>
    </location>
</feature>
<feature type="transmembrane region" description="Helical" evidence="6">
    <location>
        <begin position="556"/>
        <end position="578"/>
    </location>
</feature>
<proteinExistence type="predicted"/>
<feature type="transmembrane region" description="Helical" evidence="6">
    <location>
        <begin position="251"/>
        <end position="272"/>
    </location>
</feature>
<feature type="domain" description="Major facilitator superfamily (MFS) profile" evidence="7">
    <location>
        <begin position="253"/>
        <end position="718"/>
    </location>
</feature>
<dbReference type="Gene3D" id="1.20.1250.20">
    <property type="entry name" value="MFS general substrate transporter like domains"/>
    <property type="match status" value="1"/>
</dbReference>
<feature type="transmembrane region" description="Helical" evidence="6">
    <location>
        <begin position="292"/>
        <end position="308"/>
    </location>
</feature>
<feature type="transmembrane region" description="Helical" evidence="6">
    <location>
        <begin position="524"/>
        <end position="544"/>
    </location>
</feature>
<feature type="compositionally biased region" description="Polar residues" evidence="5">
    <location>
        <begin position="135"/>
        <end position="149"/>
    </location>
</feature>
<feature type="transmembrane region" description="Helical" evidence="6">
    <location>
        <begin position="650"/>
        <end position="669"/>
    </location>
</feature>
<dbReference type="Proteomes" id="UP000652219">
    <property type="component" value="Unassembled WGS sequence"/>
</dbReference>
<feature type="transmembrane region" description="Helical" evidence="6">
    <location>
        <begin position="689"/>
        <end position="710"/>
    </location>
</feature>
<evidence type="ECO:0000256" key="4">
    <source>
        <dbReference type="ARBA" id="ARBA00023136"/>
    </source>
</evidence>
<keyword evidence="4 6" id="KW-0472">Membrane</keyword>
<sequence length="718" mass="76484">MNMAGSATSSESIHTPTTAWESRTTTEAMQRVADVMIAVTESFRQQFRDQQDANDRSSGDRRASRPNLVSPVPDEDVNSFQSQPSLPSAATSIFGVDRPGSVSPLSPVSLASNHNPAPSSFSPPDILAPLPIGNFSTSNRPSQQASLDASTRFPRPTTMSPNFAIGVGLQRGLAPEALAHPSEYPGLFEAARKIVITQRERHGFDIDLGASRDEIDQSEDHALWARRSHLYQKEPVSEKATAAGMSIAQEVSLLAVVSLYQILTFAGASQVIAPALDIAASFDNLSTGQHSWFLTAYAMAIGVFAMPSARLGDILGHKPVVIFGCLWLAVSCLLSGLATKVQDGGLDGAVYFCICRALQGVGSALCVPNGFSILEASFDTGQKKDMALSLYSAMGPFGFVVGAIMSSLFAVNDAWEWSYFVLAAVCTSAAGLSLLVLPPQGPRAIRTDSSVWTELDGLGIILGSAGLILLGFVWNQAPAVGWRTPYVYFLLIIGAMFFAAFLYNETIAKNPLVPLRAMDTANNLILGSTAAGWGCFIIWAFYSFQLVEVLRDRDPLLASVGFVPLAVEAFAVGLLLAYLTTGIEVYWVFIVSLLGFLLGSVLMATASENQTYWANTFVSNLLVPLGMVMINPLSTVLLSNGLEGEHQSVAGSLVLSITFYFASIALGMARCIEVQVNQGGQAILSGYRGAQYFGSGLAGLGVLLASALLAQYSITENT</sequence>
<feature type="transmembrane region" description="Helical" evidence="6">
    <location>
        <begin position="617"/>
        <end position="638"/>
    </location>
</feature>
<feature type="region of interest" description="Disordered" evidence="5">
    <location>
        <begin position="1"/>
        <end position="23"/>
    </location>
</feature>
<dbReference type="EMBL" id="WIGN01000034">
    <property type="protein sequence ID" value="KAF6815546.1"/>
    <property type="molecule type" value="Genomic_DNA"/>
</dbReference>
<comment type="subcellular location">
    <subcellularLocation>
        <location evidence="1">Membrane</location>
        <topology evidence="1">Multi-pass membrane protein</topology>
    </subcellularLocation>
</comment>
<dbReference type="GO" id="GO:0022857">
    <property type="term" value="F:transmembrane transporter activity"/>
    <property type="evidence" value="ECO:0007669"/>
    <property type="project" value="InterPro"/>
</dbReference>
<evidence type="ECO:0000256" key="1">
    <source>
        <dbReference type="ARBA" id="ARBA00004141"/>
    </source>
</evidence>
<dbReference type="GO" id="GO:0016020">
    <property type="term" value="C:membrane"/>
    <property type="evidence" value="ECO:0007669"/>
    <property type="project" value="UniProtKB-SubCell"/>
</dbReference>
<evidence type="ECO:0000256" key="2">
    <source>
        <dbReference type="ARBA" id="ARBA00022692"/>
    </source>
</evidence>
<dbReference type="PROSITE" id="PS50850">
    <property type="entry name" value="MFS"/>
    <property type="match status" value="1"/>
</dbReference>
<dbReference type="SUPFAM" id="SSF103473">
    <property type="entry name" value="MFS general substrate transporter"/>
    <property type="match status" value="2"/>
</dbReference>
<evidence type="ECO:0000313" key="8">
    <source>
        <dbReference type="EMBL" id="KAF6815546.1"/>
    </source>
</evidence>
<keyword evidence="3 6" id="KW-1133">Transmembrane helix</keyword>
<feature type="transmembrane region" description="Helical" evidence="6">
    <location>
        <begin position="388"/>
        <end position="411"/>
    </location>
</feature>
<evidence type="ECO:0000256" key="3">
    <source>
        <dbReference type="ARBA" id="ARBA00022989"/>
    </source>
</evidence>
<organism evidence="8 9">
    <name type="scientific">Colletotrichum sojae</name>
    <dbReference type="NCBI Taxonomy" id="2175907"/>
    <lineage>
        <taxon>Eukaryota</taxon>
        <taxon>Fungi</taxon>
        <taxon>Dikarya</taxon>
        <taxon>Ascomycota</taxon>
        <taxon>Pezizomycotina</taxon>
        <taxon>Sordariomycetes</taxon>
        <taxon>Hypocreomycetidae</taxon>
        <taxon>Glomerellales</taxon>
        <taxon>Glomerellaceae</taxon>
        <taxon>Colletotrichum</taxon>
        <taxon>Colletotrichum orchidearum species complex</taxon>
    </lineage>
</organism>
<feature type="region of interest" description="Disordered" evidence="5">
    <location>
        <begin position="45"/>
        <end position="93"/>
    </location>
</feature>
<evidence type="ECO:0000313" key="9">
    <source>
        <dbReference type="Proteomes" id="UP000652219"/>
    </source>
</evidence>
<accession>A0A8H6JMX7</accession>
<feature type="compositionally biased region" description="Basic and acidic residues" evidence="5">
    <location>
        <begin position="46"/>
        <end position="63"/>
    </location>
</feature>
<feature type="transmembrane region" description="Helical" evidence="6">
    <location>
        <begin position="417"/>
        <end position="437"/>
    </location>
</feature>
<dbReference type="PANTHER" id="PTHR42718">
    <property type="entry name" value="MAJOR FACILITATOR SUPERFAMILY MULTIDRUG TRANSPORTER MFSC"/>
    <property type="match status" value="1"/>
</dbReference>
<evidence type="ECO:0000259" key="7">
    <source>
        <dbReference type="PROSITE" id="PS50850"/>
    </source>
</evidence>
<protein>
    <submittedName>
        <fullName evidence="8">Aminotriazole resistance protein</fullName>
    </submittedName>
</protein>
<keyword evidence="9" id="KW-1185">Reference proteome</keyword>
<dbReference type="InterPro" id="IPR036259">
    <property type="entry name" value="MFS_trans_sf"/>
</dbReference>
<reference evidence="8 9" key="1">
    <citation type="journal article" date="2020" name="Phytopathology">
        <title>Genome Sequence Resources of Colletotrichum truncatum, C. plurivorum, C. musicola, and C. sojae: Four Species Pathogenic to Soybean (Glycine max).</title>
        <authorList>
            <person name="Rogerio F."/>
            <person name="Boufleur T.R."/>
            <person name="Ciampi-Guillardi M."/>
            <person name="Sukno S.A."/>
            <person name="Thon M.R."/>
            <person name="Massola Junior N.S."/>
            <person name="Baroncelli R."/>
        </authorList>
    </citation>
    <scope>NUCLEOTIDE SEQUENCE [LARGE SCALE GENOMIC DNA]</scope>
    <source>
        <strain evidence="8 9">LFN0009</strain>
    </source>
</reference>
<comment type="caution">
    <text evidence="8">The sequence shown here is derived from an EMBL/GenBank/DDBJ whole genome shotgun (WGS) entry which is preliminary data.</text>
</comment>
<feature type="transmembrane region" description="Helical" evidence="6">
    <location>
        <begin position="320"/>
        <end position="337"/>
    </location>
</feature>